<organism evidence="2 3">
    <name type="scientific">Drosophila kikkawai</name>
    <name type="common">Fruit fly</name>
    <dbReference type="NCBI Taxonomy" id="30033"/>
    <lineage>
        <taxon>Eukaryota</taxon>
        <taxon>Metazoa</taxon>
        <taxon>Ecdysozoa</taxon>
        <taxon>Arthropoda</taxon>
        <taxon>Hexapoda</taxon>
        <taxon>Insecta</taxon>
        <taxon>Pterygota</taxon>
        <taxon>Neoptera</taxon>
        <taxon>Endopterygota</taxon>
        <taxon>Diptera</taxon>
        <taxon>Brachycera</taxon>
        <taxon>Muscomorpha</taxon>
        <taxon>Ephydroidea</taxon>
        <taxon>Drosophilidae</taxon>
        <taxon>Drosophila</taxon>
        <taxon>Sophophora</taxon>
    </lineage>
</organism>
<keyword evidence="2" id="KW-1185">Reference proteome</keyword>
<gene>
    <name evidence="3" type="primary">LOC108076586</name>
</gene>
<dbReference type="SMART" id="SM00675">
    <property type="entry name" value="DM11"/>
    <property type="match status" value="1"/>
</dbReference>
<evidence type="ECO:0000256" key="1">
    <source>
        <dbReference type="SAM" id="SignalP"/>
    </source>
</evidence>
<feature type="signal peptide" evidence="1">
    <location>
        <begin position="1"/>
        <end position="33"/>
    </location>
</feature>
<evidence type="ECO:0000313" key="2">
    <source>
        <dbReference type="Proteomes" id="UP001652661"/>
    </source>
</evidence>
<reference evidence="3" key="1">
    <citation type="submission" date="2025-08" db="UniProtKB">
        <authorList>
            <consortium name="RefSeq"/>
        </authorList>
    </citation>
    <scope>IDENTIFICATION</scope>
    <source>
        <strain evidence="3">14028-0561.14</strain>
        <tissue evidence="3">Whole fly</tissue>
    </source>
</reference>
<dbReference type="Proteomes" id="UP001652661">
    <property type="component" value="Chromosome X"/>
</dbReference>
<accession>A0A6P4I9Y2</accession>
<name>A0A6P4I9Y2_DROKI</name>
<protein>
    <submittedName>
        <fullName evidence="3">Uncharacterized protein</fullName>
    </submittedName>
</protein>
<sequence length="203" mass="22972">MWQLEGICIGHDMTRSVVVLGLCILALLAVSQSTNFEIFCDEKTMDIFCNAEEDQGDISFREFVDVSGLTFDVADDLETLFYNGNIKMLMDVPQGAITMEIDVFRWERSQWLPTPLSMKRDNFCQALVNPHELWHPIVKSIPKKQLKCPPTKGHIYTLTNVSNHLFVKNMPYVDITGDLKAVVHLGVGGHKTCAVVFFKVYAN</sequence>
<dbReference type="InterPro" id="IPR006601">
    <property type="entry name" value="Uncharacterised_DM11_DROME"/>
</dbReference>
<feature type="chain" id="PRO_5046174834" evidence="1">
    <location>
        <begin position="34"/>
        <end position="203"/>
    </location>
</feature>
<keyword evidence="1" id="KW-0732">Signal</keyword>
<dbReference type="RefSeq" id="XP_017024990.2">
    <property type="nucleotide sequence ID" value="XM_017169501.2"/>
</dbReference>
<evidence type="ECO:0000313" key="3">
    <source>
        <dbReference type="RefSeq" id="XP_017024990.2"/>
    </source>
</evidence>
<dbReference type="GeneID" id="108076586"/>
<proteinExistence type="predicted"/>
<dbReference type="AlphaFoldDB" id="A0A6P4I9Y2"/>
<dbReference type="OrthoDB" id="7912743at2759"/>